<protein>
    <submittedName>
        <fullName evidence="1">Nucleotide-binding universal stress UspA family protein</fullName>
    </submittedName>
</protein>
<reference evidence="1 2" key="1">
    <citation type="submission" date="2020-08" db="EMBL/GenBank/DDBJ databases">
        <title>Genomic Encyclopedia of Type Strains, Phase IV (KMG-IV): sequencing the most valuable type-strain genomes for metagenomic binning, comparative biology and taxonomic classification.</title>
        <authorList>
            <person name="Goeker M."/>
        </authorList>
    </citation>
    <scope>NUCLEOTIDE SEQUENCE [LARGE SCALE GENOMIC DNA]</scope>
    <source>
        <strain evidence="1 2">DSM 17498</strain>
    </source>
</reference>
<gene>
    <name evidence="1" type="ORF">HNQ36_002852</name>
</gene>
<sequence length="280" mass="30689">MSFKKILVPLADVDSDAEAIDAALHLGREFGAQIVALYAKMANGNPSTNRTKLAGSVERENGFTDETEVERARTLFRNCCASHRINWPGDIATEGLSAKFLELQGIEADLIAQHGRVSDLTVFTHPNSHEFDWPNISIQTALRETSRPVLLVPRTITRVGQRSIIAWNGSLESARAIAFAIPILLRSADTLVVTVGNYDVQPSGEDVVDYLKCHGIFAKSMVVPIEQESESLTLLAAASNFDADLTILGAYTRHRSGHPVFGSMTIEMIEQKQIAVFMSH</sequence>
<proteinExistence type="predicted"/>
<dbReference type="Gene3D" id="3.40.50.12370">
    <property type="match status" value="1"/>
</dbReference>
<evidence type="ECO:0000313" key="1">
    <source>
        <dbReference type="EMBL" id="MBB5052861.1"/>
    </source>
</evidence>
<dbReference type="SUPFAM" id="SSF52402">
    <property type="entry name" value="Adenine nucleotide alpha hydrolases-like"/>
    <property type="match status" value="1"/>
</dbReference>
<accession>A0A840N4Y9</accession>
<dbReference type="AlphaFoldDB" id="A0A840N4Y9"/>
<evidence type="ECO:0000313" key="2">
    <source>
        <dbReference type="Proteomes" id="UP000521227"/>
    </source>
</evidence>
<comment type="caution">
    <text evidence="1">The sequence shown here is derived from an EMBL/GenBank/DDBJ whole genome shotgun (WGS) entry which is preliminary data.</text>
</comment>
<dbReference type="Proteomes" id="UP000521227">
    <property type="component" value="Unassembled WGS sequence"/>
</dbReference>
<name>A0A840N4Y9_9BRAD</name>
<organism evidence="1 2">
    <name type="scientific">Afipia massiliensis</name>
    <dbReference type="NCBI Taxonomy" id="211460"/>
    <lineage>
        <taxon>Bacteria</taxon>
        <taxon>Pseudomonadati</taxon>
        <taxon>Pseudomonadota</taxon>
        <taxon>Alphaproteobacteria</taxon>
        <taxon>Hyphomicrobiales</taxon>
        <taxon>Nitrobacteraceae</taxon>
        <taxon>Afipia</taxon>
    </lineage>
</organism>
<dbReference type="EMBL" id="JACHIJ010000004">
    <property type="protein sequence ID" value="MBB5052861.1"/>
    <property type="molecule type" value="Genomic_DNA"/>
</dbReference>
<dbReference type="RefSeq" id="WP_184086066.1">
    <property type="nucleotide sequence ID" value="NZ_JACHIJ010000004.1"/>
</dbReference>